<dbReference type="Proteomes" id="UP001359485">
    <property type="component" value="Unassembled WGS sequence"/>
</dbReference>
<evidence type="ECO:0000256" key="1">
    <source>
        <dbReference type="SAM" id="MobiDB-lite"/>
    </source>
</evidence>
<keyword evidence="3" id="KW-1185">Reference proteome</keyword>
<dbReference type="EMBL" id="JAWJWF010000046">
    <property type="protein sequence ID" value="KAK6623987.1"/>
    <property type="molecule type" value="Genomic_DNA"/>
</dbReference>
<proteinExistence type="predicted"/>
<comment type="caution">
    <text evidence="2">The sequence shown here is derived from an EMBL/GenBank/DDBJ whole genome shotgun (WGS) entry which is preliminary data.</text>
</comment>
<name>A0ABR1AP15_POLSC</name>
<feature type="compositionally biased region" description="Basic and acidic residues" evidence="1">
    <location>
        <begin position="10"/>
        <end position="62"/>
    </location>
</feature>
<feature type="region of interest" description="Disordered" evidence="1">
    <location>
        <begin position="1"/>
        <end position="103"/>
    </location>
</feature>
<gene>
    <name evidence="2" type="ORF">RUM44_010844</name>
</gene>
<reference evidence="2 3" key="1">
    <citation type="submission" date="2023-09" db="EMBL/GenBank/DDBJ databases">
        <title>Genomes of two closely related lineages of the louse Polyplax serrata with different host specificities.</title>
        <authorList>
            <person name="Martinu J."/>
            <person name="Tarabai H."/>
            <person name="Stefka J."/>
            <person name="Hypsa V."/>
        </authorList>
    </citation>
    <scope>NUCLEOTIDE SEQUENCE [LARGE SCALE GENOMIC DNA]</scope>
    <source>
        <strain evidence="2">98ZLc_SE</strain>
    </source>
</reference>
<protein>
    <submittedName>
        <fullName evidence="2">Uncharacterized protein</fullName>
    </submittedName>
</protein>
<accession>A0ABR1AP15</accession>
<organism evidence="2 3">
    <name type="scientific">Polyplax serrata</name>
    <name type="common">Common mouse louse</name>
    <dbReference type="NCBI Taxonomy" id="468196"/>
    <lineage>
        <taxon>Eukaryota</taxon>
        <taxon>Metazoa</taxon>
        <taxon>Ecdysozoa</taxon>
        <taxon>Arthropoda</taxon>
        <taxon>Hexapoda</taxon>
        <taxon>Insecta</taxon>
        <taxon>Pterygota</taxon>
        <taxon>Neoptera</taxon>
        <taxon>Paraneoptera</taxon>
        <taxon>Psocodea</taxon>
        <taxon>Troctomorpha</taxon>
        <taxon>Phthiraptera</taxon>
        <taxon>Anoplura</taxon>
        <taxon>Polyplacidae</taxon>
        <taxon>Polyplax</taxon>
    </lineage>
</organism>
<evidence type="ECO:0000313" key="3">
    <source>
        <dbReference type="Proteomes" id="UP001359485"/>
    </source>
</evidence>
<sequence>MKKKRRRTKVVRDFSRANDGRQRKGQKFDSKKQRKNLDGGHSKGDILNVRSEERDIGRRKDNEDDGTGTGRKKENSNGQVRGKTGKMGTAAELRKDRQKKRKK</sequence>
<evidence type="ECO:0000313" key="2">
    <source>
        <dbReference type="EMBL" id="KAK6623987.1"/>
    </source>
</evidence>